<protein>
    <submittedName>
        <fullName evidence="1">Uncharacterized protein</fullName>
    </submittedName>
</protein>
<dbReference type="Proteomes" id="UP000276223">
    <property type="component" value="Unassembled WGS sequence"/>
</dbReference>
<dbReference type="AlphaFoldDB" id="A0A3N1VFW4"/>
<organism evidence="1 2">
    <name type="scientific">Desulfosoma caldarium</name>
    <dbReference type="NCBI Taxonomy" id="610254"/>
    <lineage>
        <taxon>Bacteria</taxon>
        <taxon>Pseudomonadati</taxon>
        <taxon>Thermodesulfobacteriota</taxon>
        <taxon>Syntrophobacteria</taxon>
        <taxon>Syntrophobacterales</taxon>
        <taxon>Syntrophobacteraceae</taxon>
        <taxon>Desulfosoma</taxon>
    </lineage>
</organism>
<proteinExistence type="predicted"/>
<gene>
    <name evidence="1" type="ORF">EDC27_0951</name>
</gene>
<evidence type="ECO:0000313" key="2">
    <source>
        <dbReference type="Proteomes" id="UP000276223"/>
    </source>
</evidence>
<evidence type="ECO:0000313" key="1">
    <source>
        <dbReference type="EMBL" id="ROR01765.1"/>
    </source>
</evidence>
<sequence>MSVAAKKRAVYEDLCGLPENVVGGIIDDEVLTAPRPSRVHAAAASRMNGEIIPAYDFGRGGGPGGWVILMEPETALGENIVVPDRAGWKKERVTSAGATQLDFRGSPLDLRSAFFRHGRSRPGRQDAPLCPPRRETLVAFRPDLRTLEVFVLENDRWVVAGAFAQSAKVRAEPFMDLELDLSVLWLS</sequence>
<accession>A0A3N1VFW4</accession>
<comment type="caution">
    <text evidence="1">The sequence shown here is derived from an EMBL/GenBank/DDBJ whole genome shotgun (WGS) entry which is preliminary data.</text>
</comment>
<keyword evidence="2" id="KW-1185">Reference proteome</keyword>
<name>A0A3N1VFW4_9BACT</name>
<dbReference type="EMBL" id="RJVA01000010">
    <property type="protein sequence ID" value="ROR01765.1"/>
    <property type="molecule type" value="Genomic_DNA"/>
</dbReference>
<reference evidence="1 2" key="1">
    <citation type="submission" date="2018-11" db="EMBL/GenBank/DDBJ databases">
        <title>Genomic Encyclopedia of Type Strains, Phase IV (KMG-IV): sequencing the most valuable type-strain genomes for metagenomic binning, comparative biology and taxonomic classification.</title>
        <authorList>
            <person name="Goeker M."/>
        </authorList>
    </citation>
    <scope>NUCLEOTIDE SEQUENCE [LARGE SCALE GENOMIC DNA]</scope>
    <source>
        <strain evidence="1 2">DSM 22027</strain>
    </source>
</reference>